<keyword evidence="3" id="KW-1185">Reference proteome</keyword>
<dbReference type="InterPro" id="IPR025345">
    <property type="entry name" value="DUF4249"/>
</dbReference>
<dbReference type="PROSITE" id="PS51257">
    <property type="entry name" value="PROKAR_LIPOPROTEIN"/>
    <property type="match status" value="1"/>
</dbReference>
<reference evidence="2" key="1">
    <citation type="submission" date="2020-09" db="EMBL/GenBank/DDBJ databases">
        <authorList>
            <person name="Kim M.K."/>
        </authorList>
    </citation>
    <scope>NUCLEOTIDE SEQUENCE</scope>
    <source>
        <strain evidence="2">BT664</strain>
    </source>
</reference>
<accession>A0A927BD90</accession>
<evidence type="ECO:0000256" key="1">
    <source>
        <dbReference type="SAM" id="SignalP"/>
    </source>
</evidence>
<gene>
    <name evidence="2" type="ORF">IC235_08715</name>
</gene>
<dbReference type="Proteomes" id="UP000612233">
    <property type="component" value="Unassembled WGS sequence"/>
</dbReference>
<organism evidence="2 3">
    <name type="scientific">Hymenobacter montanus</name>
    <dbReference type="NCBI Taxonomy" id="2771359"/>
    <lineage>
        <taxon>Bacteria</taxon>
        <taxon>Pseudomonadati</taxon>
        <taxon>Bacteroidota</taxon>
        <taxon>Cytophagia</taxon>
        <taxon>Cytophagales</taxon>
        <taxon>Hymenobacteraceae</taxon>
        <taxon>Hymenobacter</taxon>
    </lineage>
</organism>
<sequence>MNRFLLLLAAGLASCGLSSCLDVVPLDVPKATPLLSVDGQITDQGTPAAVTLSLTQPYFNDAPPPPVTGATLTLEDDQGRRDVLVEELPGYYRGSGTVLGRIGGRYTLTIVTDGQTYRAETEIRRTPSIDRIEIQFKEKQTDYDEGYYAFYYGPELPGVGDYYRFRIYKNGVLFNKPGDLIVSSDELVDGRYIGELRLNDKPLVRGDRIDVELLSIPRDYYYFLNEMVTQINNVGLFATSPANVRTNVRNTQAGSGKTAVGYFAGYTVRTASATVN</sequence>
<proteinExistence type="predicted"/>
<feature type="signal peptide" evidence="1">
    <location>
        <begin position="1"/>
        <end position="20"/>
    </location>
</feature>
<dbReference type="EMBL" id="JACXAD010000008">
    <property type="protein sequence ID" value="MBD2767973.1"/>
    <property type="molecule type" value="Genomic_DNA"/>
</dbReference>
<feature type="chain" id="PRO_5037550571" evidence="1">
    <location>
        <begin position="21"/>
        <end position="276"/>
    </location>
</feature>
<protein>
    <submittedName>
        <fullName evidence="2">DUF4249 domain-containing protein</fullName>
    </submittedName>
</protein>
<dbReference type="Pfam" id="PF14054">
    <property type="entry name" value="DUF4249"/>
    <property type="match status" value="1"/>
</dbReference>
<dbReference type="AlphaFoldDB" id="A0A927BD90"/>
<keyword evidence="1" id="KW-0732">Signal</keyword>
<evidence type="ECO:0000313" key="2">
    <source>
        <dbReference type="EMBL" id="MBD2767973.1"/>
    </source>
</evidence>
<comment type="caution">
    <text evidence="2">The sequence shown here is derived from an EMBL/GenBank/DDBJ whole genome shotgun (WGS) entry which is preliminary data.</text>
</comment>
<evidence type="ECO:0000313" key="3">
    <source>
        <dbReference type="Proteomes" id="UP000612233"/>
    </source>
</evidence>
<dbReference type="RefSeq" id="WP_191004792.1">
    <property type="nucleotide sequence ID" value="NZ_JACXAD010000008.1"/>
</dbReference>
<name>A0A927BD90_9BACT</name>